<dbReference type="PANTHER" id="PTHR47738">
    <property type="entry name" value="PTS SYSTEM FRUCTOSE-LIKE EIIA COMPONENT-RELATED"/>
    <property type="match status" value="1"/>
</dbReference>
<dbReference type="EMBL" id="JABFJV010000029">
    <property type="protein sequence ID" value="NOK33107.1"/>
    <property type="molecule type" value="Genomic_DNA"/>
</dbReference>
<dbReference type="AlphaFoldDB" id="A0A3A8IB11"/>
<dbReference type="InterPro" id="IPR002178">
    <property type="entry name" value="PTS_EIIA_type-2_dom"/>
</dbReference>
<dbReference type="InterPro" id="IPR051541">
    <property type="entry name" value="PTS_SugarTrans_NitroReg"/>
</dbReference>
<dbReference type="SUPFAM" id="SSF55804">
    <property type="entry name" value="Phoshotransferase/anion transport protein"/>
    <property type="match status" value="1"/>
</dbReference>
<keyword evidence="3" id="KW-0813">Transport</keyword>
<evidence type="ECO:0000313" key="4">
    <source>
        <dbReference type="Proteomes" id="UP000528460"/>
    </source>
</evidence>
<dbReference type="PROSITE" id="PS51094">
    <property type="entry name" value="PTS_EIIA_TYPE_2"/>
    <property type="match status" value="1"/>
</dbReference>
<feature type="domain" description="PTS EIIA type-2" evidence="1">
    <location>
        <begin position="5"/>
        <end position="149"/>
    </location>
</feature>
<evidence type="ECO:0000259" key="1">
    <source>
        <dbReference type="PROSITE" id="PS51094"/>
    </source>
</evidence>
<dbReference type="Proteomes" id="UP000563426">
    <property type="component" value="Unassembled WGS sequence"/>
</dbReference>
<dbReference type="CDD" id="cd00211">
    <property type="entry name" value="PTS_IIA_fru"/>
    <property type="match status" value="1"/>
</dbReference>
<accession>A0A3A8IB11</accession>
<evidence type="ECO:0000313" key="2">
    <source>
        <dbReference type="EMBL" id="NOK12610.1"/>
    </source>
</evidence>
<protein>
    <submittedName>
        <fullName evidence="3">PTS sugar transporter subunit IIA</fullName>
    </submittedName>
</protein>
<organism evidence="3 5">
    <name type="scientific">Corallococcus exercitus</name>
    <dbReference type="NCBI Taxonomy" id="2316736"/>
    <lineage>
        <taxon>Bacteria</taxon>
        <taxon>Pseudomonadati</taxon>
        <taxon>Myxococcota</taxon>
        <taxon>Myxococcia</taxon>
        <taxon>Myxococcales</taxon>
        <taxon>Cystobacterineae</taxon>
        <taxon>Myxococcaceae</taxon>
        <taxon>Corallococcus</taxon>
    </lineage>
</organism>
<keyword evidence="3" id="KW-0762">Sugar transport</keyword>
<sequence length="153" mass="16557">MRIADFLSPQAVVADMQSRTKPEVLRELSATLARAHPNLREDRLVAVLQEREKLGSTGIGEGVAIPHGKLAGMDSLQAAFCVSRTGVDFESIDGKPTHLFFALVAPENSAGVHLKALARISRLFKNPRFRAAILEAPTAADIHALIVQEDARP</sequence>
<reference evidence="4 5" key="1">
    <citation type="submission" date="2020-05" db="EMBL/GenBank/DDBJ databases">
        <authorList>
            <person name="Whitworth D."/>
        </authorList>
    </citation>
    <scope>NUCLEOTIDE SEQUENCE [LARGE SCALE GENOMIC DNA]</scope>
    <source>
        <strain evidence="3 5">AB043B</strain>
        <strain evidence="2 4">CA046A</strain>
    </source>
</reference>
<dbReference type="RefSeq" id="WP_120524615.1">
    <property type="nucleotide sequence ID" value="NZ_JABFJV010000029.1"/>
</dbReference>
<dbReference type="InterPro" id="IPR016152">
    <property type="entry name" value="PTrfase/Anion_transptr"/>
</dbReference>
<comment type="caution">
    <text evidence="3">The sequence shown here is derived from an EMBL/GenBank/DDBJ whole genome shotgun (WGS) entry which is preliminary data.</text>
</comment>
<proteinExistence type="predicted"/>
<name>A0A3A8IB11_9BACT</name>
<keyword evidence="5" id="KW-1185">Reference proteome</keyword>
<dbReference type="OrthoDB" id="95460at2"/>
<dbReference type="PROSITE" id="PS00372">
    <property type="entry name" value="PTS_EIIA_TYPE_2_HIS"/>
    <property type="match status" value="1"/>
</dbReference>
<gene>
    <name evidence="3" type="ORF">HMI49_07860</name>
    <name evidence="2" type="ORF">HNS30_26545</name>
</gene>
<dbReference type="Pfam" id="PF00359">
    <property type="entry name" value="PTS_EIIA_2"/>
    <property type="match status" value="1"/>
</dbReference>
<evidence type="ECO:0000313" key="3">
    <source>
        <dbReference type="EMBL" id="NOK33107.1"/>
    </source>
</evidence>
<dbReference type="PANTHER" id="PTHR47738:SF2">
    <property type="entry name" value="PTS SYSTEM FRUCTOSE-LIKE EIIA COMPONENT"/>
    <property type="match status" value="1"/>
</dbReference>
<dbReference type="EMBL" id="JABFJW010000245">
    <property type="protein sequence ID" value="NOK12610.1"/>
    <property type="molecule type" value="Genomic_DNA"/>
</dbReference>
<dbReference type="Proteomes" id="UP000528460">
    <property type="component" value="Unassembled WGS sequence"/>
</dbReference>
<dbReference type="Gene3D" id="3.40.930.10">
    <property type="entry name" value="Mannitol-specific EII, Chain A"/>
    <property type="match status" value="1"/>
</dbReference>
<evidence type="ECO:0000313" key="5">
    <source>
        <dbReference type="Proteomes" id="UP000563426"/>
    </source>
</evidence>